<evidence type="ECO:0000313" key="3">
    <source>
        <dbReference type="Proteomes" id="UP000245207"/>
    </source>
</evidence>
<dbReference type="EMBL" id="PKPP01013348">
    <property type="protein sequence ID" value="PWA41062.1"/>
    <property type="molecule type" value="Genomic_DNA"/>
</dbReference>
<feature type="compositionally biased region" description="Basic residues" evidence="1">
    <location>
        <begin position="237"/>
        <end position="252"/>
    </location>
</feature>
<dbReference type="Proteomes" id="UP000245207">
    <property type="component" value="Unassembled WGS sequence"/>
</dbReference>
<comment type="caution">
    <text evidence="2">The sequence shown here is derived from an EMBL/GenBank/DDBJ whole genome shotgun (WGS) entry which is preliminary data.</text>
</comment>
<dbReference type="AlphaFoldDB" id="A0A2U1KWE4"/>
<organism evidence="2 3">
    <name type="scientific">Artemisia annua</name>
    <name type="common">Sweet wormwood</name>
    <dbReference type="NCBI Taxonomy" id="35608"/>
    <lineage>
        <taxon>Eukaryota</taxon>
        <taxon>Viridiplantae</taxon>
        <taxon>Streptophyta</taxon>
        <taxon>Embryophyta</taxon>
        <taxon>Tracheophyta</taxon>
        <taxon>Spermatophyta</taxon>
        <taxon>Magnoliopsida</taxon>
        <taxon>eudicotyledons</taxon>
        <taxon>Gunneridae</taxon>
        <taxon>Pentapetalae</taxon>
        <taxon>asterids</taxon>
        <taxon>campanulids</taxon>
        <taxon>Asterales</taxon>
        <taxon>Asteraceae</taxon>
        <taxon>Asteroideae</taxon>
        <taxon>Anthemideae</taxon>
        <taxon>Artemisiinae</taxon>
        <taxon>Artemisia</taxon>
    </lineage>
</organism>
<accession>A0A2U1KWE4</accession>
<evidence type="ECO:0008006" key="4">
    <source>
        <dbReference type="Google" id="ProtNLM"/>
    </source>
</evidence>
<feature type="compositionally biased region" description="Polar residues" evidence="1">
    <location>
        <begin position="210"/>
        <end position="222"/>
    </location>
</feature>
<evidence type="ECO:0000313" key="2">
    <source>
        <dbReference type="EMBL" id="PWA41062.1"/>
    </source>
</evidence>
<evidence type="ECO:0000256" key="1">
    <source>
        <dbReference type="SAM" id="MobiDB-lite"/>
    </source>
</evidence>
<name>A0A2U1KWE4_ARTAN</name>
<proteinExistence type="predicted"/>
<protein>
    <recommendedName>
        <fullName evidence="4">Helitron helicase-like domain-containing protein</fullName>
    </recommendedName>
</protein>
<dbReference type="PANTHER" id="PTHR45786">
    <property type="entry name" value="DNA BINDING PROTEIN-LIKE"/>
    <property type="match status" value="1"/>
</dbReference>
<sequence length="457" mass="51250">MRTKQKARPRVSSFDSLEPAVEGTQSYNIDIEGQGLVNNVHSASKRTCTSTNVIAAIRTDIGPVRHENLTTHVISDKFNVTSGCGDTTAVFPFASFQHATPVISQQGDIPNVACHRCGNGDASAPANEYRTGQYPVENFNDNFCSQQQSSSTIELCQSSLVANELPELLCTENFDAVGETQSTSAPQHSTQDNCHLLLPSTLNVTASSSNEAFHSENLNPPLTRQRRRSQVTMHSSATRRRQRPNPHTRPARSRQGPPDTYNYMGKCDQLCHHCHARFWYDERLIRTRGGPPEYHKCCNAGKVRLDEHAEYPAYINELFANRHNSGHGLRPDIVENLIHLLDDHNELMQLFRTARDKMEEANVPEFKVRLYGIVGSRQHELPTGDSIGAIVFEGGPDVETDFDVIIEKHNRQLQRVNKLNASYMSLQFPLIFFFGEDGYHLGRLLLSSHSTDDPLKK</sequence>
<feature type="region of interest" description="Disordered" evidence="1">
    <location>
        <begin position="210"/>
        <end position="260"/>
    </location>
</feature>
<reference evidence="2 3" key="1">
    <citation type="journal article" date="2018" name="Mol. Plant">
        <title>The genome of Artemisia annua provides insight into the evolution of Asteraceae family and artemisinin biosynthesis.</title>
        <authorList>
            <person name="Shen Q."/>
            <person name="Zhang L."/>
            <person name="Liao Z."/>
            <person name="Wang S."/>
            <person name="Yan T."/>
            <person name="Shi P."/>
            <person name="Liu M."/>
            <person name="Fu X."/>
            <person name="Pan Q."/>
            <person name="Wang Y."/>
            <person name="Lv Z."/>
            <person name="Lu X."/>
            <person name="Zhang F."/>
            <person name="Jiang W."/>
            <person name="Ma Y."/>
            <person name="Chen M."/>
            <person name="Hao X."/>
            <person name="Li L."/>
            <person name="Tang Y."/>
            <person name="Lv G."/>
            <person name="Zhou Y."/>
            <person name="Sun X."/>
            <person name="Brodelius P.E."/>
            <person name="Rose J.K.C."/>
            <person name="Tang K."/>
        </authorList>
    </citation>
    <scope>NUCLEOTIDE SEQUENCE [LARGE SCALE GENOMIC DNA]</scope>
    <source>
        <strain evidence="3">cv. Huhao1</strain>
        <tissue evidence="2">Leaf</tissue>
    </source>
</reference>
<gene>
    <name evidence="2" type="ORF">CTI12_AA556940</name>
</gene>
<keyword evidence="3" id="KW-1185">Reference proteome</keyword>
<dbReference type="PANTHER" id="PTHR45786:SF74">
    <property type="entry name" value="ATP-DEPENDENT DNA HELICASE"/>
    <property type="match status" value="1"/>
</dbReference>